<dbReference type="GO" id="GO:0004851">
    <property type="term" value="F:uroporphyrin-III C-methyltransferase activity"/>
    <property type="evidence" value="ECO:0007669"/>
    <property type="project" value="UniProtKB-EC"/>
</dbReference>
<comment type="caution">
    <text evidence="1">The sequence shown here is derived from an EMBL/GenBank/DDBJ whole genome shotgun (WGS) entry which is preliminary data.</text>
</comment>
<organism evidence="1 2">
    <name type="scientific">Vibrio maritimus</name>
    <dbReference type="NCBI Taxonomy" id="990268"/>
    <lineage>
        <taxon>Bacteria</taxon>
        <taxon>Pseudomonadati</taxon>
        <taxon>Pseudomonadota</taxon>
        <taxon>Gammaproteobacteria</taxon>
        <taxon>Vibrionales</taxon>
        <taxon>Vibrionaceae</taxon>
        <taxon>Vibrio</taxon>
    </lineage>
</organism>
<sequence length="55" mass="6291">MDNNSVKEFNAALGKLSQQNIQVNYPVKLETQAQLSDVISERLRREVTTIITEEK</sequence>
<protein>
    <submittedName>
        <fullName evidence="1">Uroporphyrinogen-III methyltransferase</fullName>
        <ecNumber evidence="1">2.1.1.107</ecNumber>
    </submittedName>
</protein>
<name>A0A090TF34_9VIBR</name>
<keyword evidence="2" id="KW-1185">Reference proteome</keyword>
<dbReference type="EMBL" id="BBMT01000022">
    <property type="protein sequence ID" value="GAL37923.1"/>
    <property type="molecule type" value="Genomic_DNA"/>
</dbReference>
<accession>A0A090TF34</accession>
<dbReference type="AlphaFoldDB" id="A0A090TF34"/>
<keyword evidence="1" id="KW-0489">Methyltransferase</keyword>
<reference evidence="1 2" key="1">
    <citation type="submission" date="2014-09" db="EMBL/GenBank/DDBJ databases">
        <title>Vibrio maritimus JCM 19240. (C210) whole genome shotgun sequence.</title>
        <authorList>
            <person name="Sawabe T."/>
            <person name="Meirelles P."/>
            <person name="Nakanishi M."/>
            <person name="Sayaka M."/>
            <person name="Hattori M."/>
            <person name="Ohkuma M."/>
        </authorList>
    </citation>
    <scope>NUCLEOTIDE SEQUENCE [LARGE SCALE GENOMIC DNA]</scope>
    <source>
        <strain evidence="1 2">JCM 19240</strain>
    </source>
</reference>
<keyword evidence="1" id="KW-0808">Transferase</keyword>
<proteinExistence type="predicted"/>
<evidence type="ECO:0000313" key="1">
    <source>
        <dbReference type="EMBL" id="GAL37923.1"/>
    </source>
</evidence>
<evidence type="ECO:0000313" key="2">
    <source>
        <dbReference type="Proteomes" id="UP000029224"/>
    </source>
</evidence>
<dbReference type="EC" id="2.1.1.107" evidence="1"/>
<gene>
    <name evidence="1" type="ORF">JCM19240_128</name>
</gene>
<dbReference type="GO" id="GO:0032259">
    <property type="term" value="P:methylation"/>
    <property type="evidence" value="ECO:0007669"/>
    <property type="project" value="UniProtKB-KW"/>
</dbReference>
<reference evidence="1 2" key="2">
    <citation type="submission" date="2014-09" db="EMBL/GenBank/DDBJ databases">
        <authorList>
            <consortium name="NBRP consortium"/>
            <person name="Sawabe T."/>
            <person name="Meirelles P."/>
            <person name="Nakanishi M."/>
            <person name="Sayaka M."/>
            <person name="Hattori M."/>
            <person name="Ohkuma M."/>
        </authorList>
    </citation>
    <scope>NUCLEOTIDE SEQUENCE [LARGE SCALE GENOMIC DNA]</scope>
    <source>
        <strain evidence="1 2">JCM 19240</strain>
    </source>
</reference>
<dbReference type="Proteomes" id="UP000029224">
    <property type="component" value="Unassembled WGS sequence"/>
</dbReference>